<feature type="transmembrane region" description="Helical" evidence="1">
    <location>
        <begin position="73"/>
        <end position="92"/>
    </location>
</feature>
<dbReference type="OrthoDB" id="8159487at2"/>
<feature type="transmembrane region" description="Helical" evidence="1">
    <location>
        <begin position="46"/>
        <end position="67"/>
    </location>
</feature>
<evidence type="ECO:0000313" key="2">
    <source>
        <dbReference type="EMBL" id="QBI55321.1"/>
    </source>
</evidence>
<sequence length="202" mass="20788">MTAVLWAGSAAAGVFVAVFLVDGWTRPGYRSVRHPVSALALGPRGWLQTANFVCCGALIAAAGAAVFPATGGVVLAAAIAVFGLALVASGVFPMDAMRGYPPGSPDETPQRFSLRHRIHDAAGAVVFLSLPAAAAAAVFTLDGAFRVGYSAVTAAALLGLFSLFGRAWEDDSPRAGLIQRLNIVVGWVWLGLLLADLAVRAD</sequence>
<accession>A0A4P6Q7A5</accession>
<dbReference type="RefSeq" id="WP_131099347.1">
    <property type="nucleotide sequence ID" value="NZ_CP036455.1"/>
</dbReference>
<dbReference type="KEGG" id="strr:EKD16_17765"/>
<protein>
    <recommendedName>
        <fullName evidence="4">DUF998 domain-containing protein</fullName>
    </recommendedName>
</protein>
<evidence type="ECO:0008006" key="4">
    <source>
        <dbReference type="Google" id="ProtNLM"/>
    </source>
</evidence>
<keyword evidence="3" id="KW-1185">Reference proteome</keyword>
<feature type="transmembrane region" description="Helical" evidence="1">
    <location>
        <begin position="121"/>
        <end position="141"/>
    </location>
</feature>
<name>A0A4P6Q7A5_9ACTN</name>
<feature type="transmembrane region" description="Helical" evidence="1">
    <location>
        <begin position="6"/>
        <end position="25"/>
    </location>
</feature>
<keyword evidence="1" id="KW-0472">Membrane</keyword>
<proteinExistence type="predicted"/>
<keyword evidence="1" id="KW-1133">Transmembrane helix</keyword>
<dbReference type="EMBL" id="CP036455">
    <property type="protein sequence ID" value="QBI55321.1"/>
    <property type="molecule type" value="Genomic_DNA"/>
</dbReference>
<evidence type="ECO:0000256" key="1">
    <source>
        <dbReference type="SAM" id="Phobius"/>
    </source>
</evidence>
<dbReference type="InterPro" id="IPR009339">
    <property type="entry name" value="DUF998"/>
</dbReference>
<gene>
    <name evidence="2" type="ORF">EKD16_17765</name>
</gene>
<keyword evidence="1" id="KW-0812">Transmembrane</keyword>
<organism evidence="2 3">
    <name type="scientific">Streptomonospora litoralis</name>
    <dbReference type="NCBI Taxonomy" id="2498135"/>
    <lineage>
        <taxon>Bacteria</taxon>
        <taxon>Bacillati</taxon>
        <taxon>Actinomycetota</taxon>
        <taxon>Actinomycetes</taxon>
        <taxon>Streptosporangiales</taxon>
        <taxon>Nocardiopsidaceae</taxon>
        <taxon>Streptomonospora</taxon>
    </lineage>
</organism>
<feature type="transmembrane region" description="Helical" evidence="1">
    <location>
        <begin position="180"/>
        <end position="199"/>
    </location>
</feature>
<evidence type="ECO:0000313" key="3">
    <source>
        <dbReference type="Proteomes" id="UP000292235"/>
    </source>
</evidence>
<feature type="transmembrane region" description="Helical" evidence="1">
    <location>
        <begin position="147"/>
        <end position="168"/>
    </location>
</feature>
<dbReference type="Proteomes" id="UP000292235">
    <property type="component" value="Chromosome"/>
</dbReference>
<dbReference type="Pfam" id="PF06197">
    <property type="entry name" value="DUF998"/>
    <property type="match status" value="1"/>
</dbReference>
<reference evidence="2 3" key="1">
    <citation type="submission" date="2019-02" db="EMBL/GenBank/DDBJ databases">
        <authorList>
            <person name="Khodamoradi S."/>
            <person name="Hahnke R.L."/>
            <person name="Kaempfer P."/>
            <person name="Schumann P."/>
            <person name="Rohde M."/>
            <person name="Steinert M."/>
            <person name="Luzhetskyy A."/>
            <person name="Wink J."/>
            <person name="Ruckert C."/>
        </authorList>
    </citation>
    <scope>NUCLEOTIDE SEQUENCE [LARGE SCALE GENOMIC DNA]</scope>
    <source>
        <strain evidence="2 3">M2</strain>
    </source>
</reference>
<dbReference type="AlphaFoldDB" id="A0A4P6Q7A5"/>